<dbReference type="SUPFAM" id="SSF54001">
    <property type="entry name" value="Cysteine proteinases"/>
    <property type="match status" value="1"/>
</dbReference>
<dbReference type="Proteomes" id="UP000765509">
    <property type="component" value="Unassembled WGS sequence"/>
</dbReference>
<dbReference type="GO" id="GO:0016407">
    <property type="term" value="F:acetyltransferase activity"/>
    <property type="evidence" value="ECO:0007669"/>
    <property type="project" value="InterPro"/>
</dbReference>
<dbReference type="EMBL" id="AVOT02018638">
    <property type="protein sequence ID" value="MBW0505696.1"/>
    <property type="molecule type" value="Genomic_DNA"/>
</dbReference>
<protein>
    <recommendedName>
        <fullName evidence="4">Arylamine N-acetyltransferase</fullName>
    </recommendedName>
</protein>
<evidence type="ECO:0000313" key="3">
    <source>
        <dbReference type="Proteomes" id="UP000765509"/>
    </source>
</evidence>
<dbReference type="InterPro" id="IPR038765">
    <property type="entry name" value="Papain-like_cys_pep_sf"/>
</dbReference>
<evidence type="ECO:0000313" key="2">
    <source>
        <dbReference type="EMBL" id="MBW0505696.1"/>
    </source>
</evidence>
<sequence>MSANDRLFSPTEVDEYLQRIGLQRDQLDSLSKLEALRKIQLAHLLTVPFDTTAVHLPLDWWSDEHSQTPIVIGKDSPFQPELVSVDCDDTLRNIVKNRRGGYCWSLNSCFARLLLTLGYHVLKLPARVYTPRTQNPAQVGYEWTPICHLCLLVDVDNTQFLCDVGFGGGGPPYPIPFVMDQEASSLGPVEKFRLVRQICPELNSEGQLPGYTLERWVGEWWSPCYHFYDAPMTFRDVEVYNWYNSTHSLAVFKTLMVVTLVLKDDSRRTLLCHVKDDKQGELKISTTAHPRAEETDVSYITPTFGELRRVLRQEFNWGPP</sequence>
<dbReference type="Pfam" id="PF00797">
    <property type="entry name" value="Acetyltransf_2"/>
    <property type="match status" value="1"/>
</dbReference>
<proteinExistence type="inferred from homology"/>
<dbReference type="InterPro" id="IPR001447">
    <property type="entry name" value="Arylamine_N-AcTrfase"/>
</dbReference>
<reference evidence="2" key="1">
    <citation type="submission" date="2021-03" db="EMBL/GenBank/DDBJ databases">
        <title>Draft genome sequence of rust myrtle Austropuccinia psidii MF-1, a brazilian biotype.</title>
        <authorList>
            <person name="Quecine M.C."/>
            <person name="Pachon D.M.R."/>
            <person name="Bonatelli M.L."/>
            <person name="Correr F.H."/>
            <person name="Franceschini L.M."/>
            <person name="Leite T.F."/>
            <person name="Margarido G.R.A."/>
            <person name="Almeida C.A."/>
            <person name="Ferrarezi J.A."/>
            <person name="Labate C.A."/>
        </authorList>
    </citation>
    <scope>NUCLEOTIDE SEQUENCE</scope>
    <source>
        <strain evidence="2">MF-1</strain>
    </source>
</reference>
<dbReference type="Gene3D" id="3.30.2140.20">
    <property type="match status" value="1"/>
</dbReference>
<dbReference type="PANTHER" id="PTHR11786">
    <property type="entry name" value="N-HYDROXYARYLAMINE O-ACETYLTRANSFERASE"/>
    <property type="match status" value="1"/>
</dbReference>
<name>A0A9Q3DK69_9BASI</name>
<comment type="caution">
    <text evidence="2">The sequence shown here is derived from an EMBL/GenBank/DDBJ whole genome shotgun (WGS) entry which is preliminary data.</text>
</comment>
<accession>A0A9Q3DK69</accession>
<keyword evidence="3" id="KW-1185">Reference proteome</keyword>
<dbReference type="InterPro" id="IPR053710">
    <property type="entry name" value="Arylamine_NAT_domain_sf"/>
</dbReference>
<dbReference type="PANTHER" id="PTHR11786:SF0">
    <property type="entry name" value="ARYLAMINE N-ACETYLTRANSFERASE 4-RELATED"/>
    <property type="match status" value="1"/>
</dbReference>
<dbReference type="OrthoDB" id="10260017at2759"/>
<dbReference type="AlphaFoldDB" id="A0A9Q3DK69"/>
<evidence type="ECO:0000256" key="1">
    <source>
        <dbReference type="ARBA" id="ARBA00006547"/>
    </source>
</evidence>
<organism evidence="2 3">
    <name type="scientific">Austropuccinia psidii MF-1</name>
    <dbReference type="NCBI Taxonomy" id="1389203"/>
    <lineage>
        <taxon>Eukaryota</taxon>
        <taxon>Fungi</taxon>
        <taxon>Dikarya</taxon>
        <taxon>Basidiomycota</taxon>
        <taxon>Pucciniomycotina</taxon>
        <taxon>Pucciniomycetes</taxon>
        <taxon>Pucciniales</taxon>
        <taxon>Sphaerophragmiaceae</taxon>
        <taxon>Austropuccinia</taxon>
    </lineage>
</organism>
<evidence type="ECO:0008006" key="4">
    <source>
        <dbReference type="Google" id="ProtNLM"/>
    </source>
</evidence>
<comment type="similarity">
    <text evidence="1">Belongs to the arylamine N-acetyltransferase family.</text>
</comment>
<gene>
    <name evidence="2" type="ORF">O181_045411</name>
</gene>